<protein>
    <submittedName>
        <fullName evidence="6">Crp/Fnr family transcriptional regulator</fullName>
    </submittedName>
</protein>
<dbReference type="RefSeq" id="WP_147649744.1">
    <property type="nucleotide sequence ID" value="NZ_CP042806.1"/>
</dbReference>
<dbReference type="InterPro" id="IPR036388">
    <property type="entry name" value="WH-like_DNA-bd_sf"/>
</dbReference>
<dbReference type="CDD" id="cd00038">
    <property type="entry name" value="CAP_ED"/>
    <property type="match status" value="1"/>
</dbReference>
<dbReference type="Proteomes" id="UP000321820">
    <property type="component" value="Chromosome"/>
</dbReference>
<organism evidence="6 7">
    <name type="scientific">Terriglobus albidus</name>
    <dbReference type="NCBI Taxonomy" id="1592106"/>
    <lineage>
        <taxon>Bacteria</taxon>
        <taxon>Pseudomonadati</taxon>
        <taxon>Acidobacteriota</taxon>
        <taxon>Terriglobia</taxon>
        <taxon>Terriglobales</taxon>
        <taxon>Acidobacteriaceae</taxon>
        <taxon>Terriglobus</taxon>
    </lineage>
</organism>
<dbReference type="SUPFAM" id="SSF46785">
    <property type="entry name" value="Winged helix' DNA-binding domain"/>
    <property type="match status" value="1"/>
</dbReference>
<keyword evidence="1" id="KW-0805">Transcription regulation</keyword>
<dbReference type="SMART" id="SM00419">
    <property type="entry name" value="HTH_CRP"/>
    <property type="match status" value="1"/>
</dbReference>
<dbReference type="GO" id="GO:0005829">
    <property type="term" value="C:cytosol"/>
    <property type="evidence" value="ECO:0007669"/>
    <property type="project" value="TreeGrafter"/>
</dbReference>
<dbReference type="AlphaFoldDB" id="A0A5B9EJ53"/>
<dbReference type="SUPFAM" id="SSF51206">
    <property type="entry name" value="cAMP-binding domain-like"/>
    <property type="match status" value="1"/>
</dbReference>
<feature type="domain" description="Cyclic nucleotide-binding" evidence="4">
    <location>
        <begin position="3"/>
        <end position="110"/>
    </location>
</feature>
<evidence type="ECO:0000313" key="6">
    <source>
        <dbReference type="EMBL" id="QEE30431.1"/>
    </source>
</evidence>
<gene>
    <name evidence="6" type="ORF">FTW19_22065</name>
</gene>
<proteinExistence type="predicted"/>
<dbReference type="Gene3D" id="2.60.120.10">
    <property type="entry name" value="Jelly Rolls"/>
    <property type="match status" value="1"/>
</dbReference>
<dbReference type="InterPro" id="IPR036390">
    <property type="entry name" value="WH_DNA-bd_sf"/>
</dbReference>
<name>A0A5B9EJ53_9BACT</name>
<dbReference type="PROSITE" id="PS51063">
    <property type="entry name" value="HTH_CRP_2"/>
    <property type="match status" value="1"/>
</dbReference>
<reference evidence="6 7" key="1">
    <citation type="submission" date="2019-08" db="EMBL/GenBank/DDBJ databases">
        <title>Complete genome sequence of Terriglobus albidus strain ORNL.</title>
        <authorList>
            <person name="Podar M."/>
        </authorList>
    </citation>
    <scope>NUCLEOTIDE SEQUENCE [LARGE SCALE GENOMIC DNA]</scope>
    <source>
        <strain evidence="6 7">ORNL</strain>
    </source>
</reference>
<evidence type="ECO:0000256" key="1">
    <source>
        <dbReference type="ARBA" id="ARBA00023015"/>
    </source>
</evidence>
<dbReference type="EMBL" id="CP042806">
    <property type="protein sequence ID" value="QEE30431.1"/>
    <property type="molecule type" value="Genomic_DNA"/>
</dbReference>
<keyword evidence="7" id="KW-1185">Reference proteome</keyword>
<dbReference type="OrthoDB" id="3525895at2"/>
<feature type="domain" description="HTH crp-type" evidence="5">
    <location>
        <begin position="141"/>
        <end position="211"/>
    </location>
</feature>
<keyword evidence="2" id="KW-0238">DNA-binding</keyword>
<evidence type="ECO:0000259" key="5">
    <source>
        <dbReference type="PROSITE" id="PS51063"/>
    </source>
</evidence>
<keyword evidence="3" id="KW-0804">Transcription</keyword>
<accession>A0A5B9EJ53</accession>
<dbReference type="GO" id="GO:0003700">
    <property type="term" value="F:DNA-binding transcription factor activity"/>
    <property type="evidence" value="ECO:0007669"/>
    <property type="project" value="TreeGrafter"/>
</dbReference>
<dbReference type="Pfam" id="PF00027">
    <property type="entry name" value="cNMP_binding"/>
    <property type="match status" value="1"/>
</dbReference>
<dbReference type="SMART" id="SM00100">
    <property type="entry name" value="cNMP"/>
    <property type="match status" value="1"/>
</dbReference>
<evidence type="ECO:0000256" key="3">
    <source>
        <dbReference type="ARBA" id="ARBA00023163"/>
    </source>
</evidence>
<evidence type="ECO:0000259" key="4">
    <source>
        <dbReference type="PROSITE" id="PS50042"/>
    </source>
</evidence>
<dbReference type="GO" id="GO:0003677">
    <property type="term" value="F:DNA binding"/>
    <property type="evidence" value="ECO:0007669"/>
    <property type="project" value="UniProtKB-KW"/>
</dbReference>
<dbReference type="InterPro" id="IPR012318">
    <property type="entry name" value="HTH_CRP"/>
</dbReference>
<evidence type="ECO:0000256" key="2">
    <source>
        <dbReference type="ARBA" id="ARBA00023125"/>
    </source>
</evidence>
<dbReference type="InterPro" id="IPR000595">
    <property type="entry name" value="cNMP-bd_dom"/>
</dbReference>
<dbReference type="PANTHER" id="PTHR24567:SF68">
    <property type="entry name" value="DNA-BINDING TRANSCRIPTIONAL DUAL REGULATOR CRP"/>
    <property type="match status" value="1"/>
</dbReference>
<dbReference type="PROSITE" id="PS50042">
    <property type="entry name" value="CNMP_BINDING_3"/>
    <property type="match status" value="1"/>
</dbReference>
<dbReference type="Pfam" id="PF13545">
    <property type="entry name" value="HTH_Crp_2"/>
    <property type="match status" value="1"/>
</dbReference>
<dbReference type="InterPro" id="IPR050397">
    <property type="entry name" value="Env_Response_Regulators"/>
</dbReference>
<dbReference type="Gene3D" id="1.10.10.10">
    <property type="entry name" value="Winged helix-like DNA-binding domain superfamily/Winged helix DNA-binding domain"/>
    <property type="match status" value="1"/>
</dbReference>
<dbReference type="InterPro" id="IPR018490">
    <property type="entry name" value="cNMP-bd_dom_sf"/>
</dbReference>
<dbReference type="InterPro" id="IPR014710">
    <property type="entry name" value="RmlC-like_jellyroll"/>
</dbReference>
<dbReference type="PANTHER" id="PTHR24567">
    <property type="entry name" value="CRP FAMILY TRANSCRIPTIONAL REGULATORY PROTEIN"/>
    <property type="match status" value="1"/>
</dbReference>
<evidence type="ECO:0000313" key="7">
    <source>
        <dbReference type="Proteomes" id="UP000321820"/>
    </source>
</evidence>
<dbReference type="KEGG" id="talb:FTW19_22065"/>
<sequence>MAAFENARFDVAVFLTNAGLGRKIVQVKAGRNLFSQGDAADDVFYLQKGRAKLTVVSTRGKEATITLLSPGDFVGEEALADSKGLRMATAIAITTCTVLRIKREEMIRVIHEEHAFSDLFLKFLLARSMRTQADLVDQLFNSSEKRLARILLLMAEFGRPGEPEMLIPPITQETLAEMIGTTRSRVSFFMNRFRKLGFIEYNGRIRVHKSLLNVVLYDRLSPHNAESAPIALAKPAKTRMAPAPRDEQM</sequence>